<dbReference type="InterPro" id="IPR018060">
    <property type="entry name" value="HTH_AraC"/>
</dbReference>
<dbReference type="Pfam" id="PF13377">
    <property type="entry name" value="Peripla_BP_3"/>
    <property type="match status" value="1"/>
</dbReference>
<evidence type="ECO:0000313" key="5">
    <source>
        <dbReference type="EMBL" id="QDT65140.1"/>
    </source>
</evidence>
<gene>
    <name evidence="5" type="primary">xylR_5</name>
    <name evidence="5" type="ORF">V22_23870</name>
</gene>
<organism evidence="5 6">
    <name type="scientific">Calycomorphotria hydatis</name>
    <dbReference type="NCBI Taxonomy" id="2528027"/>
    <lineage>
        <taxon>Bacteria</taxon>
        <taxon>Pseudomonadati</taxon>
        <taxon>Planctomycetota</taxon>
        <taxon>Planctomycetia</taxon>
        <taxon>Planctomycetales</taxon>
        <taxon>Planctomycetaceae</taxon>
        <taxon>Calycomorphotria</taxon>
    </lineage>
</organism>
<dbReference type="SUPFAM" id="SSF46689">
    <property type="entry name" value="Homeodomain-like"/>
    <property type="match status" value="1"/>
</dbReference>
<dbReference type="CDD" id="cd01543">
    <property type="entry name" value="PBP1_XylR"/>
    <property type="match status" value="1"/>
</dbReference>
<dbReference type="InterPro" id="IPR009057">
    <property type="entry name" value="Homeodomain-like_sf"/>
</dbReference>
<sequence>MLEYQVEPIFIIWRVEEQKFVPLRPTPSHFQMSYRPRVALVIETSSSFGRDLLRGIRRYLSGRGNWSVMLEQRDLFSLNSSWTRNWSGDGIIIRASDEKFAEFVSKAGIPCVDLTDRHGDLGLPTIRIDHRNVGKLAAEHLLERGFRRFAYVGFTGEFWSQERQFGFCDALQGQGEMFPEFTSPWNEYANQSWDEELSLLRSWLEQLPKPIGIMACNDIRGQHLLDACQECRISVPEEVAIIGCDNDRLRCELTDPALTSVVLNSQLIGFKAAELLDQFMRSGIDLGYKELVGPVGVEVRQSTDITAIEDPVIAKAVHMIRDRALSGVTVNEIVSELPLTRSSLERGVRRYLKRSPQAEIRHVQLKHAQRLLTETDFSITEISRRCGFEHSEYFSVVFKRECHEPPSHYRSRTQMKSLDR</sequence>
<dbReference type="PANTHER" id="PTHR30146">
    <property type="entry name" value="LACI-RELATED TRANSCRIPTIONAL REPRESSOR"/>
    <property type="match status" value="1"/>
</dbReference>
<evidence type="ECO:0000256" key="3">
    <source>
        <dbReference type="ARBA" id="ARBA00023163"/>
    </source>
</evidence>
<evidence type="ECO:0000256" key="2">
    <source>
        <dbReference type="ARBA" id="ARBA00023125"/>
    </source>
</evidence>
<dbReference type="AlphaFoldDB" id="A0A517T9T8"/>
<dbReference type="Proteomes" id="UP000319976">
    <property type="component" value="Chromosome"/>
</dbReference>
<evidence type="ECO:0000256" key="1">
    <source>
        <dbReference type="ARBA" id="ARBA00023015"/>
    </source>
</evidence>
<dbReference type="EMBL" id="CP036316">
    <property type="protein sequence ID" value="QDT65140.1"/>
    <property type="molecule type" value="Genomic_DNA"/>
</dbReference>
<dbReference type="GO" id="GO:0003700">
    <property type="term" value="F:DNA-binding transcription factor activity"/>
    <property type="evidence" value="ECO:0007669"/>
    <property type="project" value="InterPro"/>
</dbReference>
<dbReference type="RefSeq" id="WP_145262900.1">
    <property type="nucleotide sequence ID" value="NZ_CP036316.1"/>
</dbReference>
<dbReference type="KEGG" id="chya:V22_23870"/>
<keyword evidence="3" id="KW-0804">Transcription</keyword>
<evidence type="ECO:0000259" key="4">
    <source>
        <dbReference type="PROSITE" id="PS01124"/>
    </source>
</evidence>
<dbReference type="SUPFAM" id="SSF53822">
    <property type="entry name" value="Periplasmic binding protein-like I"/>
    <property type="match status" value="1"/>
</dbReference>
<keyword evidence="2" id="KW-0238">DNA-binding</keyword>
<dbReference type="OrthoDB" id="9795616at2"/>
<keyword evidence="1" id="KW-0805">Transcription regulation</keyword>
<dbReference type="GO" id="GO:0000976">
    <property type="term" value="F:transcription cis-regulatory region binding"/>
    <property type="evidence" value="ECO:0007669"/>
    <property type="project" value="TreeGrafter"/>
</dbReference>
<dbReference type="Pfam" id="PF22177">
    <property type="entry name" value="PBP1_XylR"/>
    <property type="match status" value="1"/>
</dbReference>
<reference evidence="5 6" key="1">
    <citation type="submission" date="2019-02" db="EMBL/GenBank/DDBJ databases">
        <title>Deep-cultivation of Planctomycetes and their phenomic and genomic characterization uncovers novel biology.</title>
        <authorList>
            <person name="Wiegand S."/>
            <person name="Jogler M."/>
            <person name="Boedeker C."/>
            <person name="Pinto D."/>
            <person name="Vollmers J."/>
            <person name="Rivas-Marin E."/>
            <person name="Kohn T."/>
            <person name="Peeters S.H."/>
            <person name="Heuer A."/>
            <person name="Rast P."/>
            <person name="Oberbeckmann S."/>
            <person name="Bunk B."/>
            <person name="Jeske O."/>
            <person name="Meyerdierks A."/>
            <person name="Storesund J.E."/>
            <person name="Kallscheuer N."/>
            <person name="Luecker S."/>
            <person name="Lage O.M."/>
            <person name="Pohl T."/>
            <person name="Merkel B.J."/>
            <person name="Hornburger P."/>
            <person name="Mueller R.-W."/>
            <person name="Bruemmer F."/>
            <person name="Labrenz M."/>
            <person name="Spormann A.M."/>
            <person name="Op den Camp H."/>
            <person name="Overmann J."/>
            <person name="Amann R."/>
            <person name="Jetten M.S.M."/>
            <person name="Mascher T."/>
            <person name="Medema M.H."/>
            <person name="Devos D.P."/>
            <person name="Kaster A.-K."/>
            <person name="Ovreas L."/>
            <person name="Rohde M."/>
            <person name="Galperin M.Y."/>
            <person name="Jogler C."/>
        </authorList>
    </citation>
    <scope>NUCLEOTIDE SEQUENCE [LARGE SCALE GENOMIC DNA]</scope>
    <source>
        <strain evidence="5 6">V22</strain>
    </source>
</reference>
<dbReference type="SMART" id="SM00342">
    <property type="entry name" value="HTH_ARAC"/>
    <property type="match status" value="1"/>
</dbReference>
<dbReference type="Gene3D" id="1.10.10.60">
    <property type="entry name" value="Homeodomain-like"/>
    <property type="match status" value="1"/>
</dbReference>
<protein>
    <submittedName>
        <fullName evidence="5">Xylose operon regulatory protein</fullName>
    </submittedName>
</protein>
<keyword evidence="6" id="KW-1185">Reference proteome</keyword>
<dbReference type="Gene3D" id="3.40.50.2300">
    <property type="match status" value="2"/>
</dbReference>
<dbReference type="InterPro" id="IPR046335">
    <property type="entry name" value="LacI/GalR-like_sensor"/>
</dbReference>
<dbReference type="InterPro" id="IPR054031">
    <property type="entry name" value="XylR_PBP1"/>
</dbReference>
<dbReference type="InterPro" id="IPR028082">
    <property type="entry name" value="Peripla_BP_I"/>
</dbReference>
<dbReference type="Pfam" id="PF12833">
    <property type="entry name" value="HTH_18"/>
    <property type="match status" value="1"/>
</dbReference>
<feature type="domain" description="HTH araC/xylS-type" evidence="4">
    <location>
        <begin position="314"/>
        <end position="412"/>
    </location>
</feature>
<dbReference type="PROSITE" id="PS01124">
    <property type="entry name" value="HTH_ARAC_FAMILY_2"/>
    <property type="match status" value="1"/>
</dbReference>
<dbReference type="PANTHER" id="PTHR30146:SF24">
    <property type="entry name" value="XYLOSE OPERON REGULATORY PROTEIN"/>
    <property type="match status" value="1"/>
</dbReference>
<name>A0A517T9T8_9PLAN</name>
<accession>A0A517T9T8</accession>
<evidence type="ECO:0000313" key="6">
    <source>
        <dbReference type="Proteomes" id="UP000319976"/>
    </source>
</evidence>
<proteinExistence type="predicted"/>